<dbReference type="InterPro" id="IPR023772">
    <property type="entry name" value="DNA-bd_HTH_TetR-type_CS"/>
</dbReference>
<dbReference type="InterPro" id="IPR050109">
    <property type="entry name" value="HTH-type_TetR-like_transc_reg"/>
</dbReference>
<dbReference type="EMBL" id="JBITLV010000002">
    <property type="protein sequence ID" value="MFI7586899.1"/>
    <property type="molecule type" value="Genomic_DNA"/>
</dbReference>
<feature type="DNA-binding region" description="H-T-H motif" evidence="2">
    <location>
        <begin position="33"/>
        <end position="52"/>
    </location>
</feature>
<organism evidence="4 5">
    <name type="scientific">Spongisporangium articulatum</name>
    <dbReference type="NCBI Taxonomy" id="3362603"/>
    <lineage>
        <taxon>Bacteria</taxon>
        <taxon>Bacillati</taxon>
        <taxon>Actinomycetota</taxon>
        <taxon>Actinomycetes</taxon>
        <taxon>Kineosporiales</taxon>
        <taxon>Kineosporiaceae</taxon>
        <taxon>Spongisporangium</taxon>
    </lineage>
</organism>
<gene>
    <name evidence="4" type="ORF">ACIB24_07470</name>
</gene>
<dbReference type="PROSITE" id="PS50977">
    <property type="entry name" value="HTH_TETR_2"/>
    <property type="match status" value="1"/>
</dbReference>
<evidence type="ECO:0000313" key="4">
    <source>
        <dbReference type="EMBL" id="MFI7586899.1"/>
    </source>
</evidence>
<dbReference type="InterPro" id="IPR041669">
    <property type="entry name" value="TetR_C_15"/>
</dbReference>
<comment type="caution">
    <text evidence="4">The sequence shown here is derived from an EMBL/GenBank/DDBJ whole genome shotgun (WGS) entry which is preliminary data.</text>
</comment>
<dbReference type="PANTHER" id="PTHR30055">
    <property type="entry name" value="HTH-TYPE TRANSCRIPTIONAL REGULATOR RUTR"/>
    <property type="match status" value="1"/>
</dbReference>
<protein>
    <submittedName>
        <fullName evidence="4">TetR/AcrR family transcriptional regulator</fullName>
    </submittedName>
</protein>
<dbReference type="InterPro" id="IPR001647">
    <property type="entry name" value="HTH_TetR"/>
</dbReference>
<dbReference type="Pfam" id="PF17918">
    <property type="entry name" value="TetR_C_15"/>
    <property type="match status" value="1"/>
</dbReference>
<dbReference type="InterPro" id="IPR009057">
    <property type="entry name" value="Homeodomain-like_sf"/>
</dbReference>
<dbReference type="RefSeq" id="WP_398277511.1">
    <property type="nucleotide sequence ID" value="NZ_JBITLV010000002.1"/>
</dbReference>
<dbReference type="PROSITE" id="PS01081">
    <property type="entry name" value="HTH_TETR_1"/>
    <property type="match status" value="1"/>
</dbReference>
<name>A0ABW8AKK3_9ACTN</name>
<evidence type="ECO:0000259" key="3">
    <source>
        <dbReference type="PROSITE" id="PS50977"/>
    </source>
</evidence>
<reference evidence="4 5" key="1">
    <citation type="submission" date="2024-10" db="EMBL/GenBank/DDBJ databases">
        <title>The Natural Products Discovery Center: Release of the First 8490 Sequenced Strains for Exploring Actinobacteria Biosynthetic Diversity.</title>
        <authorList>
            <person name="Kalkreuter E."/>
            <person name="Kautsar S.A."/>
            <person name="Yang D."/>
            <person name="Bader C.D."/>
            <person name="Teijaro C.N."/>
            <person name="Fluegel L."/>
            <person name="Davis C.M."/>
            <person name="Simpson J.R."/>
            <person name="Lauterbach L."/>
            <person name="Steele A.D."/>
            <person name="Gui C."/>
            <person name="Meng S."/>
            <person name="Li G."/>
            <person name="Viehrig K."/>
            <person name="Ye F."/>
            <person name="Su P."/>
            <person name="Kiefer A.F."/>
            <person name="Nichols A."/>
            <person name="Cepeda A.J."/>
            <person name="Yan W."/>
            <person name="Fan B."/>
            <person name="Jiang Y."/>
            <person name="Adhikari A."/>
            <person name="Zheng C.-J."/>
            <person name="Schuster L."/>
            <person name="Cowan T.M."/>
            <person name="Smanski M.J."/>
            <person name="Chevrette M.G."/>
            <person name="De Carvalho L.P.S."/>
            <person name="Shen B."/>
        </authorList>
    </citation>
    <scope>NUCLEOTIDE SEQUENCE [LARGE SCALE GENOMIC DNA]</scope>
    <source>
        <strain evidence="4 5">NPDC049639</strain>
    </source>
</reference>
<dbReference type="Proteomes" id="UP001612915">
    <property type="component" value="Unassembled WGS sequence"/>
</dbReference>
<keyword evidence="5" id="KW-1185">Reference proteome</keyword>
<sequence length="219" mass="23258">MRTPRQERSRASTERVLAAVLDLAAEGSLDAVTVGAVASRAGVSVGAIYGRFGDKTALVLAAQERFLATVSLAVGSRVVQALAPEAGAEGAEGRGDAARRVVRVVITAAVDAFAQHEALIRAFSAGARTHPELEKRAEAAASQVFAEVLTATGPFHDRIEHPDPATALDVLYRMLFATLERRVESATFISGLPIEWSRLADELVDLAIAYLRVREDGTP</sequence>
<dbReference type="Gene3D" id="1.10.357.10">
    <property type="entry name" value="Tetracycline Repressor, domain 2"/>
    <property type="match status" value="1"/>
</dbReference>
<evidence type="ECO:0000313" key="5">
    <source>
        <dbReference type="Proteomes" id="UP001612915"/>
    </source>
</evidence>
<keyword evidence="1 2" id="KW-0238">DNA-binding</keyword>
<dbReference type="Pfam" id="PF00440">
    <property type="entry name" value="TetR_N"/>
    <property type="match status" value="1"/>
</dbReference>
<evidence type="ECO:0000256" key="2">
    <source>
        <dbReference type="PROSITE-ProRule" id="PRU00335"/>
    </source>
</evidence>
<feature type="domain" description="HTH tetR-type" evidence="3">
    <location>
        <begin position="10"/>
        <end position="70"/>
    </location>
</feature>
<dbReference type="SUPFAM" id="SSF46689">
    <property type="entry name" value="Homeodomain-like"/>
    <property type="match status" value="1"/>
</dbReference>
<dbReference type="PRINTS" id="PR00455">
    <property type="entry name" value="HTHTETR"/>
</dbReference>
<accession>A0ABW8AKK3</accession>
<evidence type="ECO:0000256" key="1">
    <source>
        <dbReference type="ARBA" id="ARBA00023125"/>
    </source>
</evidence>
<proteinExistence type="predicted"/>
<dbReference type="PANTHER" id="PTHR30055:SF226">
    <property type="entry name" value="HTH-TYPE TRANSCRIPTIONAL REGULATOR PKSA"/>
    <property type="match status" value="1"/>
</dbReference>